<evidence type="ECO:0000313" key="6">
    <source>
        <dbReference type="EMBL" id="AUV65385.1"/>
    </source>
</evidence>
<protein>
    <submittedName>
        <fullName evidence="6">IAP-3</fullName>
    </submittedName>
</protein>
<dbReference type="InterPro" id="IPR050784">
    <property type="entry name" value="IAP"/>
</dbReference>
<dbReference type="InterPro" id="IPR001370">
    <property type="entry name" value="BIR_rpt"/>
</dbReference>
<dbReference type="SMART" id="SM00238">
    <property type="entry name" value="BIR"/>
    <property type="match status" value="2"/>
</dbReference>
<keyword evidence="7" id="KW-1185">Reference proteome</keyword>
<feature type="domain" description="RING-type" evidence="5">
    <location>
        <begin position="227"/>
        <end position="262"/>
    </location>
</feature>
<dbReference type="InterPro" id="IPR001841">
    <property type="entry name" value="Znf_RING"/>
</dbReference>
<dbReference type="GO" id="GO:0008270">
    <property type="term" value="F:zinc ion binding"/>
    <property type="evidence" value="ECO:0007669"/>
    <property type="project" value="UniProtKB-KW"/>
</dbReference>
<dbReference type="PANTHER" id="PTHR10044">
    <property type="entry name" value="INHIBITOR OF APOPTOSIS"/>
    <property type="match status" value="1"/>
</dbReference>
<dbReference type="Pfam" id="PF00653">
    <property type="entry name" value="BIR"/>
    <property type="match status" value="2"/>
</dbReference>
<evidence type="ECO:0000259" key="5">
    <source>
        <dbReference type="PROSITE" id="PS50089"/>
    </source>
</evidence>
<dbReference type="PROSITE" id="PS50089">
    <property type="entry name" value="ZF_RING_2"/>
    <property type="match status" value="1"/>
</dbReference>
<dbReference type="InterPro" id="IPR013083">
    <property type="entry name" value="Znf_RING/FYVE/PHD"/>
</dbReference>
<dbReference type="GO" id="GO:0061630">
    <property type="term" value="F:ubiquitin protein ligase activity"/>
    <property type="evidence" value="ECO:0007669"/>
    <property type="project" value="TreeGrafter"/>
</dbReference>
<dbReference type="FunFam" id="1.10.1170.10:FF:000002">
    <property type="entry name" value="Baculoviral IAP repeat containing 7"/>
    <property type="match status" value="1"/>
</dbReference>
<proteinExistence type="predicted"/>
<reference evidence="6" key="1">
    <citation type="journal article" date="2017" name="Virus Genes">
        <title>The complete genome sequence of a third distinct baculovirus isolated from the true armyworm, Mythimna unipuncta, contains two copies of the lef-7 gene.</title>
        <authorList>
            <person name="Harrison R.L."/>
            <person name="Mowery J.D."/>
            <person name="Rowley D.L."/>
            <person name="Bauchan G.R."/>
            <person name="Theilmann D.A."/>
            <person name="Rohrmann G.F."/>
            <person name="Erlandson M.A."/>
        </authorList>
    </citation>
    <scope>NUCLEOTIDE SEQUENCE [LARGE SCALE GENOMIC DNA]</scope>
    <source>
        <strain evidence="6">#7</strain>
    </source>
</reference>
<evidence type="ECO:0000313" key="7">
    <source>
        <dbReference type="Proteomes" id="UP000297194"/>
    </source>
</evidence>
<accession>A0A2K9VSE5</accession>
<dbReference type="Proteomes" id="UP000297194">
    <property type="component" value="Segment"/>
</dbReference>
<keyword evidence="3" id="KW-0862">Zinc</keyword>
<dbReference type="Pfam" id="PF13920">
    <property type="entry name" value="zf-C3HC4_3"/>
    <property type="match status" value="1"/>
</dbReference>
<dbReference type="Gene3D" id="3.30.40.10">
    <property type="entry name" value="Zinc/RING finger domain, C3HC4 (zinc finger)"/>
    <property type="match status" value="1"/>
</dbReference>
<keyword evidence="1" id="KW-0479">Metal-binding</keyword>
<dbReference type="EMBL" id="MF375894">
    <property type="protein sequence ID" value="AUV65385.1"/>
    <property type="molecule type" value="Genomic_DNA"/>
</dbReference>
<name>A0A2K9VSE5_9ABAC</name>
<dbReference type="PROSITE" id="PS50143">
    <property type="entry name" value="BIR_REPEAT_2"/>
    <property type="match status" value="2"/>
</dbReference>
<evidence type="ECO:0000256" key="4">
    <source>
        <dbReference type="PROSITE-ProRule" id="PRU00175"/>
    </source>
</evidence>
<dbReference type="KEGG" id="vg:40527060"/>
<evidence type="ECO:0000256" key="1">
    <source>
        <dbReference type="ARBA" id="ARBA00022723"/>
    </source>
</evidence>
<sequence>MKTIEERLITFANWPSNNPVRPEELARNGFYYLGVNDEVRCAYCKVEIYKFQKGDNVENDHRKWAPQCPFVRKLIIENTNVGASSSEVGIDVAGSLPRIADRIAYPKYVYYQARFDSLRLMFGWENSHRMAQAGFFYEANENHPVDLAICYSDGCALNNWSCTDDPFVEHARWFPTCRYMIKLKGHEFIQKVISESCAIKEAAAAAAAAASVNKDDDDDETNDKFLCGICLHNRKNVCFVPCGHVVSCANCALKIQRCPVCRRQREKIQPLYFC</sequence>
<dbReference type="GO" id="GO:0051726">
    <property type="term" value="P:regulation of cell cycle"/>
    <property type="evidence" value="ECO:0007669"/>
    <property type="project" value="TreeGrafter"/>
</dbReference>
<dbReference type="GO" id="GO:0043027">
    <property type="term" value="F:cysteine-type endopeptidase inhibitor activity involved in apoptotic process"/>
    <property type="evidence" value="ECO:0007669"/>
    <property type="project" value="TreeGrafter"/>
</dbReference>
<dbReference type="CDD" id="cd00022">
    <property type="entry name" value="BIR"/>
    <property type="match status" value="1"/>
</dbReference>
<dbReference type="GeneID" id="40527060"/>
<dbReference type="Gene3D" id="1.10.1170.10">
    <property type="entry name" value="Inhibitor Of Apoptosis Protein (2mihbC-IAP-1), Chain A"/>
    <property type="match status" value="2"/>
</dbReference>
<dbReference type="SUPFAM" id="SSF57924">
    <property type="entry name" value="Inhibitor of apoptosis (IAP) repeat"/>
    <property type="match status" value="2"/>
</dbReference>
<dbReference type="PANTHER" id="PTHR10044:SF139">
    <property type="entry name" value="DEATH-ASSOCIATED INHIBITOR OF APOPTOSIS 2"/>
    <property type="match status" value="1"/>
</dbReference>
<dbReference type="GO" id="GO:0031398">
    <property type="term" value="P:positive regulation of protein ubiquitination"/>
    <property type="evidence" value="ECO:0007669"/>
    <property type="project" value="TreeGrafter"/>
</dbReference>
<organism evidence="6 7">
    <name type="scientific">Mythimna unipuncta nucleopolyhedrovirus</name>
    <dbReference type="NCBI Taxonomy" id="447897"/>
    <lineage>
        <taxon>Viruses</taxon>
        <taxon>Viruses incertae sedis</taxon>
        <taxon>Naldaviricetes</taxon>
        <taxon>Lefavirales</taxon>
        <taxon>Baculoviridae</taxon>
        <taxon>Alphabaculovirus</taxon>
    </lineage>
</organism>
<keyword evidence="2 4" id="KW-0863">Zinc-finger</keyword>
<evidence type="ECO:0000256" key="2">
    <source>
        <dbReference type="ARBA" id="ARBA00022771"/>
    </source>
</evidence>
<dbReference type="RefSeq" id="YP_009666780.1">
    <property type="nucleotide sequence ID" value="NC_043530.1"/>
</dbReference>
<evidence type="ECO:0000256" key="3">
    <source>
        <dbReference type="ARBA" id="ARBA00022833"/>
    </source>
</evidence>